<organism evidence="1 2">
    <name type="scientific">Bacillus gobiensis</name>
    <dbReference type="NCBI Taxonomy" id="1441095"/>
    <lineage>
        <taxon>Bacteria</taxon>
        <taxon>Bacillati</taxon>
        <taxon>Bacillota</taxon>
        <taxon>Bacilli</taxon>
        <taxon>Bacillales</taxon>
        <taxon>Bacillaceae</taxon>
        <taxon>Bacillus</taxon>
    </lineage>
</organism>
<dbReference type="AlphaFoldDB" id="A0A0M4FVR7"/>
<proteinExistence type="predicted"/>
<dbReference type="PATRIC" id="fig|1441095.3.peg.909"/>
<sequence>MDREMAVFQLEKLRIREVEQLYIEKDDFLSFREVLIEQPDFQQFRGIARHGGHIVFEYHVDSKID</sequence>
<evidence type="ECO:0000313" key="1">
    <source>
        <dbReference type="EMBL" id="ALC80863.1"/>
    </source>
</evidence>
<name>A0A0M4FVR7_9BACI</name>
<dbReference type="Proteomes" id="UP000067625">
    <property type="component" value="Chromosome"/>
</dbReference>
<protein>
    <recommendedName>
        <fullName evidence="3">Abortive phage infection protein</fullName>
    </recommendedName>
</protein>
<keyword evidence="2" id="KW-1185">Reference proteome</keyword>
<evidence type="ECO:0000313" key="2">
    <source>
        <dbReference type="Proteomes" id="UP000067625"/>
    </source>
</evidence>
<dbReference type="OrthoDB" id="2455488at2"/>
<reference evidence="1 2" key="2">
    <citation type="journal article" date="2016" name="Int. J. Syst. Evol. Microbiol.">
        <title>Bacillus gobiensis sp. nov., isolated from a soil sample.</title>
        <authorList>
            <person name="Liu B."/>
            <person name="Liu G.H."/>
            <person name="Cetin S."/>
            <person name="Schumann P."/>
            <person name="Pan Z.Z."/>
            <person name="Chen Q.Q."/>
        </authorList>
    </citation>
    <scope>NUCLEOTIDE SEQUENCE [LARGE SCALE GENOMIC DNA]</scope>
    <source>
        <strain evidence="1 2">FJAT-4402</strain>
    </source>
</reference>
<gene>
    <name evidence="1" type="ORF">AM592_04130</name>
</gene>
<evidence type="ECO:0008006" key="3">
    <source>
        <dbReference type="Google" id="ProtNLM"/>
    </source>
</evidence>
<reference evidence="2" key="1">
    <citation type="submission" date="2015-08" db="EMBL/GenBank/DDBJ databases">
        <title>Genome sequencing project for genomic taxonomy and phylogenomics of Bacillus-like bacteria.</title>
        <authorList>
            <person name="Liu B."/>
            <person name="Wang J."/>
            <person name="Zhu Y."/>
            <person name="Liu G."/>
            <person name="Chen Q."/>
            <person name="Chen Z."/>
            <person name="Lan J."/>
            <person name="Che J."/>
            <person name="Ge C."/>
            <person name="Shi H."/>
            <person name="Pan Z."/>
            <person name="Liu X."/>
        </authorList>
    </citation>
    <scope>NUCLEOTIDE SEQUENCE [LARGE SCALE GENOMIC DNA]</scope>
    <source>
        <strain evidence="2">FJAT-4402</strain>
    </source>
</reference>
<dbReference type="EMBL" id="CP012600">
    <property type="protein sequence ID" value="ALC80863.1"/>
    <property type="molecule type" value="Genomic_DNA"/>
</dbReference>
<accession>A0A0M4FVR7</accession>
<dbReference type="RefSeq" id="WP_053602609.1">
    <property type="nucleotide sequence ID" value="NZ_CP012600.1"/>
</dbReference>